<evidence type="ECO:0000313" key="14">
    <source>
        <dbReference type="EMBL" id="HIU12544.1"/>
    </source>
</evidence>
<keyword evidence="7" id="KW-1003">Cell membrane</keyword>
<dbReference type="PANTHER" id="PTHR43298:SF2">
    <property type="entry name" value="FMN_FAD EXPORTER YEEO-RELATED"/>
    <property type="match status" value="1"/>
</dbReference>
<dbReference type="EMBL" id="DVMJ01000003">
    <property type="protein sequence ID" value="HIU12544.1"/>
    <property type="molecule type" value="Genomic_DNA"/>
</dbReference>
<evidence type="ECO:0000256" key="3">
    <source>
        <dbReference type="ARBA" id="ARBA00010199"/>
    </source>
</evidence>
<dbReference type="CDD" id="cd13144">
    <property type="entry name" value="MATE_like_4"/>
    <property type="match status" value="1"/>
</dbReference>
<dbReference type="GO" id="GO:0042910">
    <property type="term" value="F:xenobiotic transmembrane transporter activity"/>
    <property type="evidence" value="ECO:0007669"/>
    <property type="project" value="InterPro"/>
</dbReference>
<evidence type="ECO:0000256" key="13">
    <source>
        <dbReference type="SAM" id="Phobius"/>
    </source>
</evidence>
<evidence type="ECO:0000256" key="7">
    <source>
        <dbReference type="ARBA" id="ARBA00022475"/>
    </source>
</evidence>
<feature type="transmembrane region" description="Helical" evidence="13">
    <location>
        <begin position="55"/>
        <end position="76"/>
    </location>
</feature>
<dbReference type="InterPro" id="IPR050222">
    <property type="entry name" value="MATE_MdtK"/>
</dbReference>
<feature type="transmembrane region" description="Helical" evidence="13">
    <location>
        <begin position="285"/>
        <end position="307"/>
    </location>
</feature>
<evidence type="ECO:0000256" key="5">
    <source>
        <dbReference type="ARBA" id="ARBA00022448"/>
    </source>
</evidence>
<sequence length="448" mass="49443">MTENKMGVMDERQLLIQMSLPIMISMLVQALYNIVDSMFVARVSTEALTAVSLCYPVQMILVAVACGTGVGVNALLSRYLGQQDPQMASQTALHGIFLGLMNGLVFALLGFFGARSFLALFTHQANILEMGVVYMRICTVFSFGVFVQITYERIMQATGNTFYNMVIQGVGALVNIILDPIFIFGWLGLPAMGVAGAAIATVAGQIVAMILGIWITQKKVKEITIHVRVFRLSAKLLGNLYRIATPAILMQSITSFMTVLMNMILVPFGELAVSCFSIYYKLQQFVFMAVSGLRNALIPIVSYNYGARKYHRIKEATRYSLLFSCALMGAGTLIFQLFNRELLLLFEATQEMLAIGSPALSIISWSFVLAGISMVLGSVFQAVDHGGQSLMITLFRQMLLLLPLVYLLAFTFGLAISWWAFVITEGAMAVLSLYLYRRICRQSLQIPA</sequence>
<keyword evidence="8 13" id="KW-0812">Transmembrane</keyword>
<comment type="similarity">
    <text evidence="3">Belongs to the multi antimicrobial extrusion (MATE) (TC 2.A.66.1) family.</text>
</comment>
<dbReference type="PANTHER" id="PTHR43298">
    <property type="entry name" value="MULTIDRUG RESISTANCE PROTEIN NORM-RELATED"/>
    <property type="match status" value="1"/>
</dbReference>
<organism evidence="14 15">
    <name type="scientific">Candidatus Fimiplasma intestinipullorum</name>
    <dbReference type="NCBI Taxonomy" id="2840825"/>
    <lineage>
        <taxon>Bacteria</taxon>
        <taxon>Bacillati</taxon>
        <taxon>Bacillota</taxon>
        <taxon>Clostridia</taxon>
        <taxon>Eubacteriales</taxon>
        <taxon>Candidatus Fimiplasma</taxon>
    </lineage>
</organism>
<keyword evidence="9 13" id="KW-1133">Transmembrane helix</keyword>
<evidence type="ECO:0000256" key="2">
    <source>
        <dbReference type="ARBA" id="ARBA00004651"/>
    </source>
</evidence>
<dbReference type="GO" id="GO:0006811">
    <property type="term" value="P:monoatomic ion transport"/>
    <property type="evidence" value="ECO:0007669"/>
    <property type="project" value="UniProtKB-KW"/>
</dbReference>
<keyword evidence="6" id="KW-0050">Antiport</keyword>
<gene>
    <name evidence="14" type="ORF">IAD15_00505</name>
</gene>
<comment type="subcellular location">
    <subcellularLocation>
        <location evidence="2">Cell membrane</location>
        <topology evidence="2">Multi-pass membrane protein</topology>
    </subcellularLocation>
</comment>
<evidence type="ECO:0000256" key="6">
    <source>
        <dbReference type="ARBA" id="ARBA00022449"/>
    </source>
</evidence>
<evidence type="ECO:0000256" key="9">
    <source>
        <dbReference type="ARBA" id="ARBA00022989"/>
    </source>
</evidence>
<feature type="transmembrane region" description="Helical" evidence="13">
    <location>
        <begin position="163"/>
        <end position="187"/>
    </location>
</feature>
<dbReference type="GO" id="GO:0015297">
    <property type="term" value="F:antiporter activity"/>
    <property type="evidence" value="ECO:0007669"/>
    <property type="project" value="UniProtKB-KW"/>
</dbReference>
<reference evidence="14" key="2">
    <citation type="journal article" date="2021" name="PeerJ">
        <title>Extensive microbial diversity within the chicken gut microbiome revealed by metagenomics and culture.</title>
        <authorList>
            <person name="Gilroy R."/>
            <person name="Ravi A."/>
            <person name="Getino M."/>
            <person name="Pursley I."/>
            <person name="Horton D.L."/>
            <person name="Alikhan N.F."/>
            <person name="Baker D."/>
            <person name="Gharbi K."/>
            <person name="Hall N."/>
            <person name="Watson M."/>
            <person name="Adriaenssens E.M."/>
            <person name="Foster-Nyarko E."/>
            <person name="Jarju S."/>
            <person name="Secka A."/>
            <person name="Antonio M."/>
            <person name="Oren A."/>
            <person name="Chaudhuri R.R."/>
            <person name="La Ragione R."/>
            <person name="Hildebrand F."/>
            <person name="Pallen M.J."/>
        </authorList>
    </citation>
    <scope>NUCLEOTIDE SEQUENCE</scope>
    <source>
        <strain evidence="14">CHK195-11698</strain>
    </source>
</reference>
<keyword evidence="10" id="KW-0406">Ion transport</keyword>
<name>A0A9D1HNG3_9FIRM</name>
<evidence type="ECO:0000256" key="10">
    <source>
        <dbReference type="ARBA" id="ARBA00023065"/>
    </source>
</evidence>
<feature type="transmembrane region" description="Helical" evidence="13">
    <location>
        <begin position="14"/>
        <end position="35"/>
    </location>
</feature>
<reference evidence="14" key="1">
    <citation type="submission" date="2020-10" db="EMBL/GenBank/DDBJ databases">
        <authorList>
            <person name="Gilroy R."/>
        </authorList>
    </citation>
    <scope>NUCLEOTIDE SEQUENCE</scope>
    <source>
        <strain evidence="14">CHK195-11698</strain>
    </source>
</reference>
<evidence type="ECO:0000256" key="4">
    <source>
        <dbReference type="ARBA" id="ARBA00020268"/>
    </source>
</evidence>
<dbReference type="PIRSF" id="PIRSF006603">
    <property type="entry name" value="DinF"/>
    <property type="match status" value="1"/>
</dbReference>
<comment type="caution">
    <text evidence="14">The sequence shown here is derived from an EMBL/GenBank/DDBJ whole genome shotgun (WGS) entry which is preliminary data.</text>
</comment>
<feature type="transmembrane region" description="Helical" evidence="13">
    <location>
        <begin position="358"/>
        <end position="383"/>
    </location>
</feature>
<dbReference type="Pfam" id="PF01554">
    <property type="entry name" value="MatE"/>
    <property type="match status" value="2"/>
</dbReference>
<dbReference type="AlphaFoldDB" id="A0A9D1HNG3"/>
<dbReference type="NCBIfam" id="TIGR00797">
    <property type="entry name" value="matE"/>
    <property type="match status" value="1"/>
</dbReference>
<evidence type="ECO:0000313" key="15">
    <source>
        <dbReference type="Proteomes" id="UP000824175"/>
    </source>
</evidence>
<dbReference type="GO" id="GO:0005886">
    <property type="term" value="C:plasma membrane"/>
    <property type="evidence" value="ECO:0007669"/>
    <property type="project" value="UniProtKB-SubCell"/>
</dbReference>
<feature type="transmembrane region" description="Helical" evidence="13">
    <location>
        <begin position="96"/>
        <end position="121"/>
    </location>
</feature>
<feature type="transmembrane region" description="Helical" evidence="13">
    <location>
        <begin position="319"/>
        <end position="338"/>
    </location>
</feature>
<keyword evidence="5" id="KW-0813">Transport</keyword>
<evidence type="ECO:0000256" key="11">
    <source>
        <dbReference type="ARBA" id="ARBA00023136"/>
    </source>
</evidence>
<feature type="transmembrane region" description="Helical" evidence="13">
    <location>
        <begin position="259"/>
        <end position="279"/>
    </location>
</feature>
<feature type="transmembrane region" description="Helical" evidence="13">
    <location>
        <begin position="133"/>
        <end position="151"/>
    </location>
</feature>
<comment type="function">
    <text evidence="1">Multidrug efflux pump.</text>
</comment>
<protein>
    <recommendedName>
        <fullName evidence="4">Probable multidrug resistance protein NorM</fullName>
    </recommendedName>
    <alternativeName>
        <fullName evidence="12">Multidrug-efflux transporter</fullName>
    </alternativeName>
</protein>
<evidence type="ECO:0000256" key="8">
    <source>
        <dbReference type="ARBA" id="ARBA00022692"/>
    </source>
</evidence>
<evidence type="ECO:0000256" key="1">
    <source>
        <dbReference type="ARBA" id="ARBA00003408"/>
    </source>
</evidence>
<dbReference type="InterPro" id="IPR002528">
    <property type="entry name" value="MATE_fam"/>
</dbReference>
<proteinExistence type="inferred from homology"/>
<feature type="transmembrane region" description="Helical" evidence="13">
    <location>
        <begin position="193"/>
        <end position="215"/>
    </location>
</feature>
<keyword evidence="11 13" id="KW-0472">Membrane</keyword>
<accession>A0A9D1HNG3</accession>
<evidence type="ECO:0000256" key="12">
    <source>
        <dbReference type="ARBA" id="ARBA00031636"/>
    </source>
</evidence>
<dbReference type="Proteomes" id="UP000824175">
    <property type="component" value="Unassembled WGS sequence"/>
</dbReference>
<dbReference type="InterPro" id="IPR048279">
    <property type="entry name" value="MdtK-like"/>
</dbReference>